<protein>
    <recommendedName>
        <fullName evidence="4">Septum formation initiator</fullName>
    </recommendedName>
</protein>
<feature type="region of interest" description="Disordered" evidence="1">
    <location>
        <begin position="56"/>
        <end position="101"/>
    </location>
</feature>
<dbReference type="EMBL" id="JAGSOV010000020">
    <property type="protein sequence ID" value="MCO1655284.1"/>
    <property type="molecule type" value="Genomic_DNA"/>
</dbReference>
<name>A0ABT0ZX21_9PSEU</name>
<proteinExistence type="predicted"/>
<reference evidence="2" key="1">
    <citation type="submission" date="2021-04" db="EMBL/GenBank/DDBJ databases">
        <title>Pseudonocardia sp. nov., isolated from sandy soil of mangrove forest.</title>
        <authorList>
            <person name="Zan Z."/>
            <person name="Huang R."/>
            <person name="Liu W."/>
        </authorList>
    </citation>
    <scope>NUCLEOTIDE SEQUENCE</scope>
    <source>
        <strain evidence="2">S2-4</strain>
    </source>
</reference>
<accession>A0ABT0ZX21</accession>
<dbReference type="RefSeq" id="WP_252437059.1">
    <property type="nucleotide sequence ID" value="NZ_JAGSOV010000020.1"/>
</dbReference>
<evidence type="ECO:0000256" key="1">
    <source>
        <dbReference type="SAM" id="MobiDB-lite"/>
    </source>
</evidence>
<sequence>MPPTARTVTGVLAWLGAVVVATGTGLAAVSAIGVSIVGADQQVLSPADVEGRLAAAGAPAGPVPTTAPSPGTSTGTSTGSSTAPSTAQPPAPTAFPTDGGTVVARCVDGGVDIVTASPAQGWRIHDEAEEDRGRVRFEAGGRRIELRLSCSGDEPQAQVRN</sequence>
<keyword evidence="3" id="KW-1185">Reference proteome</keyword>
<evidence type="ECO:0000313" key="2">
    <source>
        <dbReference type="EMBL" id="MCO1655284.1"/>
    </source>
</evidence>
<evidence type="ECO:0008006" key="4">
    <source>
        <dbReference type="Google" id="ProtNLM"/>
    </source>
</evidence>
<dbReference type="Proteomes" id="UP001165283">
    <property type="component" value="Unassembled WGS sequence"/>
</dbReference>
<organism evidence="2 3">
    <name type="scientific">Pseudonocardia humida</name>
    <dbReference type="NCBI Taxonomy" id="2800819"/>
    <lineage>
        <taxon>Bacteria</taxon>
        <taxon>Bacillati</taxon>
        <taxon>Actinomycetota</taxon>
        <taxon>Actinomycetes</taxon>
        <taxon>Pseudonocardiales</taxon>
        <taxon>Pseudonocardiaceae</taxon>
        <taxon>Pseudonocardia</taxon>
    </lineage>
</organism>
<evidence type="ECO:0000313" key="3">
    <source>
        <dbReference type="Proteomes" id="UP001165283"/>
    </source>
</evidence>
<feature type="compositionally biased region" description="Low complexity" evidence="1">
    <location>
        <begin position="68"/>
        <end position="86"/>
    </location>
</feature>
<gene>
    <name evidence="2" type="ORF">KDL28_09475</name>
</gene>
<comment type="caution">
    <text evidence="2">The sequence shown here is derived from an EMBL/GenBank/DDBJ whole genome shotgun (WGS) entry which is preliminary data.</text>
</comment>